<evidence type="ECO:0000256" key="1">
    <source>
        <dbReference type="SAM" id="Phobius"/>
    </source>
</evidence>
<dbReference type="KEGG" id="pgm:PGRAT_24540"/>
<sequence length="60" mass="6795">MFMRNACYIIPFKKFVEKRGKGLGMLNMYRGVSLDREQAFLLALPFILIISGGAIGLEQQ</sequence>
<organism evidence="2 3">
    <name type="scientific">Paenibacillus graminis</name>
    <dbReference type="NCBI Taxonomy" id="189425"/>
    <lineage>
        <taxon>Bacteria</taxon>
        <taxon>Bacillati</taxon>
        <taxon>Bacillota</taxon>
        <taxon>Bacilli</taxon>
        <taxon>Bacillales</taxon>
        <taxon>Paenibacillaceae</taxon>
        <taxon>Paenibacillus</taxon>
    </lineage>
</organism>
<gene>
    <name evidence="2" type="ORF">PGRAT_24540</name>
</gene>
<protein>
    <submittedName>
        <fullName evidence="2">Uncharacterized protein</fullName>
    </submittedName>
</protein>
<dbReference type="Proteomes" id="UP000029500">
    <property type="component" value="Chromosome"/>
</dbReference>
<accession>A0A089MDL6</accession>
<dbReference type="RefSeq" id="WP_025707236.1">
    <property type="nucleotide sequence ID" value="NZ_CP009287.1"/>
</dbReference>
<dbReference type="HOGENOM" id="CLU_2937232_0_0_9"/>
<dbReference type="EMBL" id="CP009287">
    <property type="protein sequence ID" value="AIQ70440.1"/>
    <property type="molecule type" value="Genomic_DNA"/>
</dbReference>
<feature type="transmembrane region" description="Helical" evidence="1">
    <location>
        <begin position="39"/>
        <end position="57"/>
    </location>
</feature>
<evidence type="ECO:0000313" key="3">
    <source>
        <dbReference type="Proteomes" id="UP000029500"/>
    </source>
</evidence>
<proteinExistence type="predicted"/>
<dbReference type="AlphaFoldDB" id="A0A089MDL6"/>
<keyword evidence="1" id="KW-1133">Transmembrane helix</keyword>
<name>A0A089MDL6_9BACL</name>
<reference evidence="2 3" key="1">
    <citation type="submission" date="2014-08" db="EMBL/GenBank/DDBJ databases">
        <title>Comparative genomics of the Paenibacillus odorifer group.</title>
        <authorList>
            <person name="den Bakker H.C."/>
            <person name="Tsai Y.-C."/>
            <person name="Martin N."/>
            <person name="Korlach J."/>
            <person name="Wiedmann M."/>
        </authorList>
    </citation>
    <scope>NUCLEOTIDE SEQUENCE [LARGE SCALE GENOMIC DNA]</scope>
    <source>
        <strain evidence="2 3">DSM 15220</strain>
    </source>
</reference>
<keyword evidence="1" id="KW-0812">Transmembrane</keyword>
<evidence type="ECO:0000313" key="2">
    <source>
        <dbReference type="EMBL" id="AIQ70440.1"/>
    </source>
</evidence>
<keyword evidence="1" id="KW-0472">Membrane</keyword>
<dbReference type="OrthoDB" id="2631512at2"/>
<dbReference type="STRING" id="189425.PGRAT_24540"/>
<keyword evidence="3" id="KW-1185">Reference proteome</keyword>